<feature type="active site" evidence="7">
    <location>
        <position position="44"/>
    </location>
</feature>
<dbReference type="STRING" id="10228.B3RK54"/>
<dbReference type="InterPro" id="IPR001461">
    <property type="entry name" value="Aspartic_peptidase_A1"/>
</dbReference>
<dbReference type="OrthoDB" id="771136at2759"/>
<evidence type="ECO:0000313" key="11">
    <source>
        <dbReference type="EMBL" id="EDV29381.1"/>
    </source>
</evidence>
<evidence type="ECO:0000256" key="4">
    <source>
        <dbReference type="ARBA" id="ARBA00022801"/>
    </source>
</evidence>
<dbReference type="GO" id="GO:0004190">
    <property type="term" value="F:aspartic-type endopeptidase activity"/>
    <property type="evidence" value="ECO:0000318"/>
    <property type="project" value="GO_Central"/>
</dbReference>
<dbReference type="Pfam" id="PF00026">
    <property type="entry name" value="Asp"/>
    <property type="match status" value="1"/>
</dbReference>
<dbReference type="EMBL" id="DS985241">
    <property type="protein sequence ID" value="EDV29381.1"/>
    <property type="molecule type" value="Genomic_DNA"/>
</dbReference>
<feature type="disulfide bond" evidence="8">
    <location>
        <begin position="57"/>
        <end position="62"/>
    </location>
</feature>
<dbReference type="InterPro" id="IPR021109">
    <property type="entry name" value="Peptidase_aspartic_dom_sf"/>
</dbReference>
<dbReference type="InterPro" id="IPR001969">
    <property type="entry name" value="Aspartic_peptidase_AS"/>
</dbReference>
<dbReference type="InterPro" id="IPR033121">
    <property type="entry name" value="PEPTIDASE_A1"/>
</dbReference>
<keyword evidence="3 9" id="KW-0064">Aspartyl protease</keyword>
<keyword evidence="5 8" id="KW-1015">Disulfide bond</keyword>
<dbReference type="PANTHER" id="PTHR47966:SF51">
    <property type="entry name" value="BETA-SITE APP-CLEAVING ENZYME, ISOFORM A-RELATED"/>
    <property type="match status" value="1"/>
</dbReference>
<dbReference type="FunFam" id="2.40.70.10:FF:000004">
    <property type="entry name" value="Pepsin A"/>
    <property type="match status" value="1"/>
</dbReference>
<protein>
    <recommendedName>
        <fullName evidence="10">Peptidase A1 domain-containing protein</fullName>
    </recommendedName>
</protein>
<dbReference type="PANTHER" id="PTHR47966">
    <property type="entry name" value="BETA-SITE APP-CLEAVING ENZYME, ISOFORM A-RELATED"/>
    <property type="match status" value="1"/>
</dbReference>
<gene>
    <name evidence="11" type="ORF">TRIADDRAFT_19041</name>
</gene>
<evidence type="ECO:0000256" key="6">
    <source>
        <dbReference type="ARBA" id="ARBA00023180"/>
    </source>
</evidence>
<dbReference type="CTD" id="6749797"/>
<accession>B3RK54</accession>
<dbReference type="HOGENOM" id="CLU_013253_3_4_1"/>
<evidence type="ECO:0000256" key="9">
    <source>
        <dbReference type="RuleBase" id="RU000454"/>
    </source>
</evidence>
<dbReference type="FunFam" id="2.40.70.10:FF:000002">
    <property type="entry name" value="Vacuolar aspartic proteinase"/>
    <property type="match status" value="1"/>
</dbReference>
<dbReference type="MEROPS" id="A01.053"/>
<reference evidence="11 12" key="1">
    <citation type="journal article" date="2008" name="Nature">
        <title>The Trichoplax genome and the nature of placozoans.</title>
        <authorList>
            <person name="Srivastava M."/>
            <person name="Begovic E."/>
            <person name="Chapman J."/>
            <person name="Putnam N.H."/>
            <person name="Hellsten U."/>
            <person name="Kawashima T."/>
            <person name="Kuo A."/>
            <person name="Mitros T."/>
            <person name="Salamov A."/>
            <person name="Carpenter M.L."/>
            <person name="Signorovitch A.Y."/>
            <person name="Moreno M.A."/>
            <person name="Kamm K."/>
            <person name="Grimwood J."/>
            <person name="Schmutz J."/>
            <person name="Shapiro H."/>
            <person name="Grigoriev I.V."/>
            <person name="Buss L.W."/>
            <person name="Schierwater B."/>
            <person name="Dellaporta S.L."/>
            <person name="Rokhsar D.S."/>
        </authorList>
    </citation>
    <scope>NUCLEOTIDE SEQUENCE [LARGE SCALE GENOMIC DNA]</scope>
    <source>
        <strain evidence="11 12">Grell-BS-1999</strain>
    </source>
</reference>
<evidence type="ECO:0000313" key="12">
    <source>
        <dbReference type="Proteomes" id="UP000009022"/>
    </source>
</evidence>
<dbReference type="PRINTS" id="PR00792">
    <property type="entry name" value="PEPSIN"/>
</dbReference>
<evidence type="ECO:0000256" key="1">
    <source>
        <dbReference type="ARBA" id="ARBA00007447"/>
    </source>
</evidence>
<dbReference type="Gene3D" id="2.40.70.10">
    <property type="entry name" value="Acid Proteases"/>
    <property type="match status" value="2"/>
</dbReference>
<evidence type="ECO:0000256" key="7">
    <source>
        <dbReference type="PIRSR" id="PIRSR601461-1"/>
    </source>
</evidence>
<dbReference type="RefSeq" id="XP_002108583.1">
    <property type="nucleotide sequence ID" value="XM_002108547.1"/>
</dbReference>
<dbReference type="OMA" id="IFHGGTE"/>
<feature type="active site" evidence="7">
    <location>
        <position position="233"/>
    </location>
</feature>
<evidence type="ECO:0000256" key="5">
    <source>
        <dbReference type="ARBA" id="ARBA00023157"/>
    </source>
</evidence>
<dbReference type="GeneID" id="6749797"/>
<dbReference type="InParanoid" id="B3RK54"/>
<keyword evidence="4 9" id="KW-0378">Hydrolase</keyword>
<sequence>MDKNRKDSKFKRDGREILTNFLDMQYFGEISIGTPSQTFQVIFDTGSADFWIPSSKCHNSYCTLHKTFNHSASTTFRPSNYIVSFRYLISDVKGFVGQDVVSIGGIAVYKQIFSEIFQLSWSNSRRKTRFHAFDGLVGLAYRELSVIDANTVFDNMIYQKSVDQPIFSFYFRRGSTYPGGELILGGIDKSYIEGPITYIPVIKQAYWQIKLDLDRKEGDNVRLCNRDCSAIIDTGTSMIIGPTEQVDRIHQEIHAVNLDELMDSRIDCNVVDSLPVINFRFNGKDFPLLPKHYIWRVNLLLKLTLCISGLYSLSMRHSVWILGDLFLANYYTIFDKGRNRVGLANVIDMEKENI</sequence>
<keyword evidence="6" id="KW-0325">Glycoprotein</keyword>
<name>B3RK54_TRIAD</name>
<dbReference type="PROSITE" id="PS00141">
    <property type="entry name" value="ASP_PROTEASE"/>
    <property type="match status" value="2"/>
</dbReference>
<feature type="domain" description="Peptidase A1" evidence="10">
    <location>
        <begin position="26"/>
        <end position="344"/>
    </location>
</feature>
<evidence type="ECO:0000259" key="10">
    <source>
        <dbReference type="PROSITE" id="PS51767"/>
    </source>
</evidence>
<evidence type="ECO:0000256" key="3">
    <source>
        <dbReference type="ARBA" id="ARBA00022750"/>
    </source>
</evidence>
<dbReference type="eggNOG" id="KOG1339">
    <property type="taxonomic scope" value="Eukaryota"/>
</dbReference>
<dbReference type="PROSITE" id="PS51767">
    <property type="entry name" value="PEPTIDASE_A1"/>
    <property type="match status" value="1"/>
</dbReference>
<comment type="similarity">
    <text evidence="1 9">Belongs to the peptidase A1 family.</text>
</comment>
<feature type="disulfide bond" evidence="8">
    <location>
        <begin position="268"/>
        <end position="306"/>
    </location>
</feature>
<dbReference type="Proteomes" id="UP000009022">
    <property type="component" value="Unassembled WGS sequence"/>
</dbReference>
<evidence type="ECO:0000256" key="2">
    <source>
        <dbReference type="ARBA" id="ARBA00022670"/>
    </source>
</evidence>
<keyword evidence="12" id="KW-1185">Reference proteome</keyword>
<evidence type="ECO:0000256" key="8">
    <source>
        <dbReference type="PIRSR" id="PIRSR601461-2"/>
    </source>
</evidence>
<dbReference type="AlphaFoldDB" id="B3RK54"/>
<dbReference type="GO" id="GO:0006508">
    <property type="term" value="P:proteolysis"/>
    <property type="evidence" value="ECO:0000318"/>
    <property type="project" value="GO_Central"/>
</dbReference>
<dbReference type="PhylomeDB" id="B3RK54"/>
<dbReference type="KEGG" id="tad:TRIADDRAFT_19041"/>
<organism evidence="11 12">
    <name type="scientific">Trichoplax adhaerens</name>
    <name type="common">Trichoplax reptans</name>
    <dbReference type="NCBI Taxonomy" id="10228"/>
    <lineage>
        <taxon>Eukaryota</taxon>
        <taxon>Metazoa</taxon>
        <taxon>Placozoa</taxon>
        <taxon>Uniplacotomia</taxon>
        <taxon>Trichoplacea</taxon>
        <taxon>Trichoplacidae</taxon>
        <taxon>Trichoplax</taxon>
    </lineage>
</organism>
<keyword evidence="2 9" id="KW-0645">Protease</keyword>
<dbReference type="SUPFAM" id="SSF50630">
    <property type="entry name" value="Acid proteases"/>
    <property type="match status" value="1"/>
</dbReference>
<proteinExistence type="inferred from homology"/>